<reference evidence="1 2" key="1">
    <citation type="submission" date="2015-09" db="EMBL/GenBank/DDBJ databases">
        <authorList>
            <consortium name="Swine Surveillance"/>
        </authorList>
    </citation>
    <scope>NUCLEOTIDE SEQUENCE [LARGE SCALE GENOMIC DNA]</scope>
    <source>
        <strain evidence="1 2">CECT 7648</strain>
    </source>
</reference>
<evidence type="ECO:0000313" key="2">
    <source>
        <dbReference type="Proteomes" id="UP000054935"/>
    </source>
</evidence>
<sequence>MRLAVLTGDIVKSGALDASALDEVMHTLQTASDQIATWDPTFATFARRGGDGWQLAMGQPARVLRAALYLQASLRRMNKTYATRIAVAVGRGTFPDIDAPDPNAGHGRAFTMSGRLLEQLGGARLMAHARGGAQHAALTLADHIAQGWTQAQARAVVEMLPPDAGPRLEAAKRLNITRQAVDQALWAAGFPALETAITAWETI</sequence>
<protein>
    <submittedName>
        <fullName evidence="1">Uncharacterized protein</fullName>
    </submittedName>
</protein>
<dbReference type="EMBL" id="CYSE01000005">
    <property type="protein sequence ID" value="CUH80425.1"/>
    <property type="molecule type" value="Genomic_DNA"/>
</dbReference>
<dbReference type="Proteomes" id="UP000054935">
    <property type="component" value="Unassembled WGS sequence"/>
</dbReference>
<gene>
    <name evidence="1" type="ORF">TRN7648_02981</name>
</gene>
<organism evidence="1 2">
    <name type="scientific">Tropicibacter naphthalenivorans</name>
    <dbReference type="NCBI Taxonomy" id="441103"/>
    <lineage>
        <taxon>Bacteria</taxon>
        <taxon>Pseudomonadati</taxon>
        <taxon>Pseudomonadota</taxon>
        <taxon>Alphaproteobacteria</taxon>
        <taxon>Rhodobacterales</taxon>
        <taxon>Roseobacteraceae</taxon>
        <taxon>Tropicibacter</taxon>
    </lineage>
</organism>
<keyword evidence="2" id="KW-1185">Reference proteome</keyword>
<dbReference type="Gene3D" id="3.30.70.1230">
    <property type="entry name" value="Nucleotide cyclase"/>
    <property type="match status" value="1"/>
</dbReference>
<name>A0A0N7M0G8_9RHOB</name>
<accession>A0A0N7M0G8</accession>
<dbReference type="AlphaFoldDB" id="A0A0N7M0G8"/>
<dbReference type="InterPro" id="IPR029787">
    <property type="entry name" value="Nucleotide_cyclase"/>
</dbReference>
<proteinExistence type="predicted"/>
<dbReference type="STRING" id="441103.TRN7648_02981"/>
<evidence type="ECO:0000313" key="1">
    <source>
        <dbReference type="EMBL" id="CUH80425.1"/>
    </source>
</evidence>